<accession>A0AAU9IU45</accession>
<keyword evidence="4" id="KW-1185">Reference proteome</keyword>
<name>A0AAU9IU45_9CILI</name>
<proteinExistence type="predicted"/>
<dbReference type="CDD" id="cd05162">
    <property type="entry name" value="PWWP"/>
    <property type="match status" value="1"/>
</dbReference>
<dbReference type="AlphaFoldDB" id="A0AAU9IU45"/>
<feature type="domain" description="PWWP" evidence="2">
    <location>
        <begin position="9"/>
        <end position="81"/>
    </location>
</feature>
<protein>
    <recommendedName>
        <fullName evidence="2">PWWP domain-containing protein</fullName>
    </recommendedName>
</protein>
<dbReference type="Pfam" id="PF00855">
    <property type="entry name" value="PWWP"/>
    <property type="match status" value="1"/>
</dbReference>
<reference evidence="3" key="1">
    <citation type="submission" date="2021-09" db="EMBL/GenBank/DDBJ databases">
        <authorList>
            <consortium name="AG Swart"/>
            <person name="Singh M."/>
            <person name="Singh A."/>
            <person name="Seah K."/>
            <person name="Emmerich C."/>
        </authorList>
    </citation>
    <scope>NUCLEOTIDE SEQUENCE</scope>
    <source>
        <strain evidence="3">ATCC30299</strain>
    </source>
</reference>
<dbReference type="Gene3D" id="2.30.30.140">
    <property type="match status" value="1"/>
</dbReference>
<evidence type="ECO:0000313" key="4">
    <source>
        <dbReference type="Proteomes" id="UP001162131"/>
    </source>
</evidence>
<dbReference type="SUPFAM" id="SSF63748">
    <property type="entry name" value="Tudor/PWWP/MBT"/>
    <property type="match status" value="1"/>
</dbReference>
<evidence type="ECO:0000259" key="2">
    <source>
        <dbReference type="PROSITE" id="PS50812"/>
    </source>
</evidence>
<sequence length="350" mass="40359">MTEGMVYEEDQLVWAKIRGYPWWPGVISKVGKTSQLRSNEDIQYTINFIGENTHASLPSKYINEFDTYYTQHSKLKGRAPGNKWLLTCIGIAKQLYDGILNVSNLSSINEALIKKKHRPKEVILNADALAQPKEPNFKLEQLKRLIEEKIHKISELQIKTKSRKTTNILARHEKLLSEFTEEISDEKDKVTEICESLYELIELDINAKLLAKNPIKKIVKLLANLCQKSNCDVLKELAEVALRLREYWKKIREQGSLGLEGCGKVFKPVSDDSYIADKCLRRRVCCKIAKVLENNKFTIEKAQELALSIEKNLRTKDPSMSSKYRYYFRIMIRDIKNISPVAYEAATEVN</sequence>
<comment type="caution">
    <text evidence="3">The sequence shown here is derived from an EMBL/GenBank/DDBJ whole genome shotgun (WGS) entry which is preliminary data.</text>
</comment>
<feature type="coiled-coil region" evidence="1">
    <location>
        <begin position="139"/>
        <end position="189"/>
    </location>
</feature>
<evidence type="ECO:0000313" key="3">
    <source>
        <dbReference type="EMBL" id="CAG9318034.1"/>
    </source>
</evidence>
<keyword evidence="1" id="KW-0175">Coiled coil</keyword>
<dbReference type="Proteomes" id="UP001162131">
    <property type="component" value="Unassembled WGS sequence"/>
</dbReference>
<dbReference type="InterPro" id="IPR000313">
    <property type="entry name" value="PWWP_dom"/>
</dbReference>
<evidence type="ECO:0000256" key="1">
    <source>
        <dbReference type="SAM" id="Coils"/>
    </source>
</evidence>
<gene>
    <name evidence="3" type="ORF">BSTOLATCC_MIC20518</name>
</gene>
<dbReference type="EMBL" id="CAJZBQ010000020">
    <property type="protein sequence ID" value="CAG9318034.1"/>
    <property type="molecule type" value="Genomic_DNA"/>
</dbReference>
<organism evidence="3 4">
    <name type="scientific">Blepharisma stoltei</name>
    <dbReference type="NCBI Taxonomy" id="1481888"/>
    <lineage>
        <taxon>Eukaryota</taxon>
        <taxon>Sar</taxon>
        <taxon>Alveolata</taxon>
        <taxon>Ciliophora</taxon>
        <taxon>Postciliodesmatophora</taxon>
        <taxon>Heterotrichea</taxon>
        <taxon>Heterotrichida</taxon>
        <taxon>Blepharismidae</taxon>
        <taxon>Blepharisma</taxon>
    </lineage>
</organism>
<dbReference type="PROSITE" id="PS50812">
    <property type="entry name" value="PWWP"/>
    <property type="match status" value="1"/>
</dbReference>